<feature type="compositionally biased region" description="Pro residues" evidence="5">
    <location>
        <begin position="199"/>
        <end position="208"/>
    </location>
</feature>
<keyword evidence="8" id="KW-1185">Reference proteome</keyword>
<protein>
    <submittedName>
        <fullName evidence="7">Uncharacterized conserved protein, Tic20 family</fullName>
    </submittedName>
</protein>
<evidence type="ECO:0000256" key="2">
    <source>
        <dbReference type="ARBA" id="ARBA00022692"/>
    </source>
</evidence>
<feature type="transmembrane region" description="Helical" evidence="6">
    <location>
        <begin position="261"/>
        <end position="283"/>
    </location>
</feature>
<evidence type="ECO:0000256" key="5">
    <source>
        <dbReference type="SAM" id="MobiDB-lite"/>
    </source>
</evidence>
<evidence type="ECO:0000313" key="7">
    <source>
        <dbReference type="EMBL" id="SER02873.1"/>
    </source>
</evidence>
<feature type="compositionally biased region" description="Low complexity" evidence="5">
    <location>
        <begin position="118"/>
        <end position="198"/>
    </location>
</feature>
<dbReference type="InterPro" id="IPR019109">
    <property type="entry name" value="MamF_MmsF"/>
</dbReference>
<organism evidence="7 8">
    <name type="scientific">Microlunatus flavus</name>
    <dbReference type="NCBI Taxonomy" id="1036181"/>
    <lineage>
        <taxon>Bacteria</taxon>
        <taxon>Bacillati</taxon>
        <taxon>Actinomycetota</taxon>
        <taxon>Actinomycetes</taxon>
        <taxon>Propionibacteriales</taxon>
        <taxon>Propionibacteriaceae</taxon>
        <taxon>Microlunatus</taxon>
    </lineage>
</organism>
<keyword evidence="3 6" id="KW-1133">Transmembrane helix</keyword>
<dbReference type="OrthoDB" id="9808930at2"/>
<keyword evidence="2 6" id="KW-0812">Transmembrane</keyword>
<dbReference type="STRING" id="1036181.SAMN05421756_10826"/>
<evidence type="ECO:0000313" key="8">
    <source>
        <dbReference type="Proteomes" id="UP000198504"/>
    </source>
</evidence>
<dbReference type="Proteomes" id="UP000198504">
    <property type="component" value="Unassembled WGS sequence"/>
</dbReference>
<evidence type="ECO:0000256" key="6">
    <source>
        <dbReference type="SAM" id="Phobius"/>
    </source>
</evidence>
<sequence length="326" mass="34461">MSETSGPRPAEPSPDEQQTHEQPYDVPSGAQQYGQPPSTGYQPPAADGQSAPVEGQGPQQYGQPEHGQASYAQDGFPAPGHGRGGYESPAPDQGQPPTGAPGFGAPEQGQPGGDQSAYGGQQPYGQPQGYGDQQTYGQPQGYGQQQPYGQPQGFGQPQPYGQPPAYGQPQGYGQQQPWSGHPYPGQQGQAQQGYQQPHPGQPPYPPQAYGPGGQAAPMSDSDQRLWATLTHISTVVVTFVGPVIAWAVLKDRSQFLKDSTTEALNFSILFSIALVVSSVLAGVTFGALSILPFAVWVVGVVFCILAAVASNKGQVYRYPVNWRLVK</sequence>
<feature type="region of interest" description="Disordered" evidence="5">
    <location>
        <begin position="1"/>
        <end position="220"/>
    </location>
</feature>
<feature type="compositionally biased region" description="Polar residues" evidence="5">
    <location>
        <begin position="29"/>
        <end position="41"/>
    </location>
</feature>
<dbReference type="RefSeq" id="WP_091183635.1">
    <property type="nucleotide sequence ID" value="NZ_FOFA01000008.1"/>
</dbReference>
<evidence type="ECO:0000256" key="1">
    <source>
        <dbReference type="ARBA" id="ARBA00004141"/>
    </source>
</evidence>
<evidence type="ECO:0000256" key="3">
    <source>
        <dbReference type="ARBA" id="ARBA00022989"/>
    </source>
</evidence>
<accession>A0A1H9KVR5</accession>
<feature type="compositionally biased region" description="Low complexity" evidence="5">
    <location>
        <begin position="54"/>
        <end position="68"/>
    </location>
</feature>
<name>A0A1H9KVR5_9ACTN</name>
<keyword evidence="4 6" id="KW-0472">Membrane</keyword>
<dbReference type="AlphaFoldDB" id="A0A1H9KVR5"/>
<dbReference type="Pfam" id="PF09685">
    <property type="entry name" value="MamF_MmsF"/>
    <property type="match status" value="1"/>
</dbReference>
<feature type="transmembrane region" description="Helical" evidence="6">
    <location>
        <begin position="289"/>
        <end position="309"/>
    </location>
</feature>
<proteinExistence type="predicted"/>
<comment type="subcellular location">
    <subcellularLocation>
        <location evidence="1">Membrane</location>
        <topology evidence="1">Multi-pass membrane protein</topology>
    </subcellularLocation>
</comment>
<feature type="transmembrane region" description="Helical" evidence="6">
    <location>
        <begin position="225"/>
        <end position="249"/>
    </location>
</feature>
<reference evidence="8" key="1">
    <citation type="submission" date="2016-10" db="EMBL/GenBank/DDBJ databases">
        <authorList>
            <person name="Varghese N."/>
            <person name="Submissions S."/>
        </authorList>
    </citation>
    <scope>NUCLEOTIDE SEQUENCE [LARGE SCALE GENOMIC DNA]</scope>
    <source>
        <strain evidence="8">CGMCC 4.6856</strain>
    </source>
</reference>
<gene>
    <name evidence="7" type="ORF">SAMN05421756_10826</name>
</gene>
<dbReference type="EMBL" id="FOFA01000008">
    <property type="protein sequence ID" value="SER02873.1"/>
    <property type="molecule type" value="Genomic_DNA"/>
</dbReference>
<evidence type="ECO:0000256" key="4">
    <source>
        <dbReference type="ARBA" id="ARBA00023136"/>
    </source>
</evidence>